<evidence type="ECO:0000256" key="1">
    <source>
        <dbReference type="SAM" id="Phobius"/>
    </source>
</evidence>
<dbReference type="EMBL" id="JANUXX010000008">
    <property type="protein sequence ID" value="MCS4488741.1"/>
    <property type="molecule type" value="Genomic_DNA"/>
</dbReference>
<keyword evidence="1" id="KW-0812">Transmembrane</keyword>
<feature type="transmembrane region" description="Helical" evidence="1">
    <location>
        <begin position="249"/>
        <end position="270"/>
    </location>
</feature>
<feature type="transmembrane region" description="Helical" evidence="1">
    <location>
        <begin position="218"/>
        <end position="237"/>
    </location>
</feature>
<evidence type="ECO:0000313" key="3">
    <source>
        <dbReference type="Proteomes" id="UP001206548"/>
    </source>
</evidence>
<comment type="caution">
    <text evidence="2">The sequence shown here is derived from an EMBL/GenBank/DDBJ whole genome shotgun (WGS) entry which is preliminary data.</text>
</comment>
<dbReference type="Proteomes" id="UP001206548">
    <property type="component" value="Unassembled WGS sequence"/>
</dbReference>
<evidence type="ECO:0000313" key="2">
    <source>
        <dbReference type="EMBL" id="MCS4488741.1"/>
    </source>
</evidence>
<feature type="transmembrane region" description="Helical" evidence="1">
    <location>
        <begin position="144"/>
        <end position="167"/>
    </location>
</feature>
<keyword evidence="1" id="KW-0472">Membrane</keyword>
<dbReference type="RefSeq" id="WP_259139131.1">
    <property type="nucleotide sequence ID" value="NZ_JANUXX010000008.1"/>
</dbReference>
<sequence length="282" mass="32735">MFEKILGLTKRYWVGVVLLNGVMLVLGISVIENVFDDMPFLKYIASYLSAFFAFGDILILIALCQSVRQHSRFLQNTYLKLLISTHISLIYNICYVFFAISVGFFTKSSWYFIYALYHFIFALSKSSIVRFLHKENSPIFFWQLYRRLGYFLILSAIIFHLVVIFVSSGRDNVHIQYPFMVYFIALMTFINLISSLVHLLSSKSNRSPQLRSVRPINFATSLFSLFFLQTMLLRLYGKGEPNFQRLMTILLGTSIFFILIILGISMIVIAHHNFKIIKKAEA</sequence>
<feature type="transmembrane region" description="Helical" evidence="1">
    <location>
        <begin position="179"/>
        <end position="197"/>
    </location>
</feature>
<feature type="transmembrane region" description="Helical" evidence="1">
    <location>
        <begin position="12"/>
        <end position="31"/>
    </location>
</feature>
<gene>
    <name evidence="2" type="ORF">NXS10_07205</name>
</gene>
<name>A0ABT2F9Q3_9STRE</name>
<keyword evidence="1" id="KW-1133">Transmembrane helix</keyword>
<accession>A0ABT2F9Q3</accession>
<proteinExistence type="predicted"/>
<feature type="transmembrane region" description="Helical" evidence="1">
    <location>
        <begin position="85"/>
        <end position="105"/>
    </location>
</feature>
<protein>
    <submittedName>
        <fullName evidence="2">Beta-carotene 15,15'-monooxygenase</fullName>
    </submittedName>
</protein>
<reference evidence="2 3" key="1">
    <citation type="journal article" date="2023" name="Int. J. Syst. Evol. Microbiol.">
        <title>Streptococcus sciuri sp. nov., Staphylococcus marylandisciuri sp. nov. and Staphylococcus americanisciuri sp. nov., isolated from faeces of eastern grey squirrel (Sciurus carolinensis).</title>
        <authorList>
            <person name="Volokhov D.V."/>
            <person name="Zagorodnyaya T.A."/>
            <person name="Furtak V.A."/>
            <person name="Nattanmai G."/>
            <person name="Randall L."/>
            <person name="Jose S."/>
            <person name="Gao Y."/>
            <person name="Eisenberg T."/>
            <person name="Delmonte P."/>
            <person name="Blom J."/>
            <person name="Mitchell K.K."/>
        </authorList>
    </citation>
    <scope>NUCLEOTIDE SEQUENCE [LARGE SCALE GENOMIC DNA]</scope>
    <source>
        <strain evidence="2 3">SQ9-PEA</strain>
    </source>
</reference>
<feature type="transmembrane region" description="Helical" evidence="1">
    <location>
        <begin position="111"/>
        <end position="132"/>
    </location>
</feature>
<keyword evidence="3" id="KW-1185">Reference proteome</keyword>
<feature type="transmembrane region" description="Helical" evidence="1">
    <location>
        <begin position="43"/>
        <end position="64"/>
    </location>
</feature>
<organism evidence="2 3">
    <name type="scientific">Streptococcus sciuri</name>
    <dbReference type="NCBI Taxonomy" id="2973939"/>
    <lineage>
        <taxon>Bacteria</taxon>
        <taxon>Bacillati</taxon>
        <taxon>Bacillota</taxon>
        <taxon>Bacilli</taxon>
        <taxon>Lactobacillales</taxon>
        <taxon>Streptococcaceae</taxon>
        <taxon>Streptococcus</taxon>
    </lineage>
</organism>